<keyword evidence="3" id="KW-0677">Repeat</keyword>
<feature type="domain" description="CCHC-type" evidence="9">
    <location>
        <begin position="509"/>
        <end position="522"/>
    </location>
</feature>
<evidence type="ECO:0000256" key="7">
    <source>
        <dbReference type="PROSITE-ProRule" id="PRU00047"/>
    </source>
</evidence>
<keyword evidence="4 7" id="KW-0863">Zinc-finger</keyword>
<dbReference type="GO" id="GO:0071038">
    <property type="term" value="P:TRAMP-dependent tRNA surveillance pathway"/>
    <property type="evidence" value="ECO:0007669"/>
    <property type="project" value="TreeGrafter"/>
</dbReference>
<keyword evidence="5" id="KW-0862">Zinc</keyword>
<dbReference type="GO" id="GO:0071037">
    <property type="term" value="P:nuclear polyadenylation-dependent snRNA catabolic process"/>
    <property type="evidence" value="ECO:0007669"/>
    <property type="project" value="TreeGrafter"/>
</dbReference>
<feature type="compositionally biased region" description="Pro residues" evidence="8">
    <location>
        <begin position="649"/>
        <end position="658"/>
    </location>
</feature>
<protein>
    <recommendedName>
        <fullName evidence="9">CCHC-type domain-containing protein</fullName>
    </recommendedName>
</protein>
<dbReference type="GO" id="GO:0003723">
    <property type="term" value="F:RNA binding"/>
    <property type="evidence" value="ECO:0007669"/>
    <property type="project" value="TreeGrafter"/>
</dbReference>
<dbReference type="EMBL" id="JAUEDM010000002">
    <property type="protein sequence ID" value="KAK3325189.1"/>
    <property type="molecule type" value="Genomic_DNA"/>
</dbReference>
<feature type="compositionally biased region" description="Basic residues" evidence="8">
    <location>
        <begin position="667"/>
        <end position="681"/>
    </location>
</feature>
<dbReference type="GO" id="GO:0031499">
    <property type="term" value="C:TRAMP complex"/>
    <property type="evidence" value="ECO:0007669"/>
    <property type="project" value="TreeGrafter"/>
</dbReference>
<dbReference type="InterPro" id="IPR051644">
    <property type="entry name" value="TRAMP_AT-DNA-binding"/>
</dbReference>
<keyword evidence="11" id="KW-1185">Reference proteome</keyword>
<dbReference type="GO" id="GO:0071039">
    <property type="term" value="P:nuclear polyadenylation-dependent CUT catabolic process"/>
    <property type="evidence" value="ECO:0007669"/>
    <property type="project" value="TreeGrafter"/>
</dbReference>
<feature type="compositionally biased region" description="Acidic residues" evidence="8">
    <location>
        <begin position="66"/>
        <end position="78"/>
    </location>
</feature>
<accession>A0AAE0MBQ1</accession>
<evidence type="ECO:0000256" key="3">
    <source>
        <dbReference type="ARBA" id="ARBA00022737"/>
    </source>
</evidence>
<sequence length="681" mass="75175">MSSTQSSAGRKRAAKGGGIRNDPIVIGELSEPESDPEPLRKKSKVDTSARTPSSSADEGEIRDSSPEEELLEEEETDTEAERTASHNRWNRGVGGGLRTSFVGSGKSTLSRTPVEAAPDVIVLDESESSDVETRTFDNWSMPNPADFEEFLDKPGKIGGQAKKWKARFKTWYDALIKMNPDQGGLRDQTIVHHAWRHWLDNMESLAPRARRIALFAATAYGKGKGVLDDWKNWVLPPSPPLSDLTAIGIKHAEAWQAKFFEWCQEVISLNGNIGPPSVARERLVLAHDSWIATINGLNAQSALSARRAAQVIAAGEPGPLRAKLVRMLNAQRESELKAERELDKAPQTLSNGAVNGQASALRSPAAEAMEVSDFVHRPPSIDEQAAHRPLSIEEQREVYFPRVGPDEEFCVMCAHHGHSLVDCPELTCRFCGGDDHFTHKCPTRRRCTKCRQLGHSREGCHEKLALPKDQMECAFCQSRKHIETSCAALYRFQPDPNRIRKVKALPVYCYLCGKEGHYGADCLFNRQQPAEPELEVWCMANAQQYLDPRSTEVALEFQYSGQRVAAADPYARPDFGGRSIVPQRHVFFEADEDDDDNEPFIRPAPPRQPQNAGRITFSSFSSSNNGRGGGGNRGGRNTNGHRSNGYRGPQPPLPPVPPQRHGGGGGKRGRGGRFRGRGGSK</sequence>
<feature type="compositionally biased region" description="Polar residues" evidence="8">
    <location>
        <begin position="101"/>
        <end position="111"/>
    </location>
</feature>
<dbReference type="PANTHER" id="PTHR46543:SF1">
    <property type="entry name" value="ZINC FINGER CCHC DOMAIN-CONTAINING PROTEIN 7"/>
    <property type="match status" value="1"/>
</dbReference>
<evidence type="ECO:0000256" key="4">
    <source>
        <dbReference type="ARBA" id="ARBA00022771"/>
    </source>
</evidence>
<dbReference type="GO" id="GO:0071036">
    <property type="term" value="P:nuclear polyadenylation-dependent snoRNA catabolic process"/>
    <property type="evidence" value="ECO:0007669"/>
    <property type="project" value="TreeGrafter"/>
</dbReference>
<evidence type="ECO:0000313" key="10">
    <source>
        <dbReference type="EMBL" id="KAK3325189.1"/>
    </source>
</evidence>
<keyword evidence="2" id="KW-0479">Metal-binding</keyword>
<dbReference type="GO" id="GO:0071035">
    <property type="term" value="P:nuclear polyadenylation-dependent rRNA catabolic process"/>
    <property type="evidence" value="ECO:0007669"/>
    <property type="project" value="TreeGrafter"/>
</dbReference>
<feature type="region of interest" description="Disordered" evidence="8">
    <location>
        <begin position="592"/>
        <end position="681"/>
    </location>
</feature>
<evidence type="ECO:0000313" key="11">
    <source>
        <dbReference type="Proteomes" id="UP001283341"/>
    </source>
</evidence>
<evidence type="ECO:0000256" key="6">
    <source>
        <dbReference type="ARBA" id="ARBA00023242"/>
    </source>
</evidence>
<feature type="compositionally biased region" description="Basic and acidic residues" evidence="8">
    <location>
        <begin position="37"/>
        <end position="47"/>
    </location>
</feature>
<dbReference type="PROSITE" id="PS50158">
    <property type="entry name" value="ZF_CCHC"/>
    <property type="match status" value="1"/>
</dbReference>
<keyword evidence="6" id="KW-0539">Nucleus</keyword>
<dbReference type="SMART" id="SM00343">
    <property type="entry name" value="ZnF_C2HC"/>
    <property type="match status" value="5"/>
</dbReference>
<dbReference type="GO" id="GO:0071031">
    <property type="term" value="P:nuclear mRNA surveillance of mRNA 3'-end processing"/>
    <property type="evidence" value="ECO:0007669"/>
    <property type="project" value="TreeGrafter"/>
</dbReference>
<dbReference type="InterPro" id="IPR001878">
    <property type="entry name" value="Znf_CCHC"/>
</dbReference>
<dbReference type="GO" id="GO:0008270">
    <property type="term" value="F:zinc ion binding"/>
    <property type="evidence" value="ECO:0007669"/>
    <property type="project" value="UniProtKB-KW"/>
</dbReference>
<evidence type="ECO:0000256" key="5">
    <source>
        <dbReference type="ARBA" id="ARBA00022833"/>
    </source>
</evidence>
<dbReference type="PANTHER" id="PTHR46543">
    <property type="entry name" value="ZINC FINGER CCHC DOMAIN-CONTAINING PROTEIN 7"/>
    <property type="match status" value="1"/>
</dbReference>
<evidence type="ECO:0000256" key="2">
    <source>
        <dbReference type="ARBA" id="ARBA00022723"/>
    </source>
</evidence>
<dbReference type="Proteomes" id="UP001283341">
    <property type="component" value="Unassembled WGS sequence"/>
</dbReference>
<reference evidence="10" key="1">
    <citation type="journal article" date="2023" name="Mol. Phylogenet. Evol.">
        <title>Genome-scale phylogeny and comparative genomics of the fungal order Sordariales.</title>
        <authorList>
            <person name="Hensen N."/>
            <person name="Bonometti L."/>
            <person name="Westerberg I."/>
            <person name="Brannstrom I.O."/>
            <person name="Guillou S."/>
            <person name="Cros-Aarteil S."/>
            <person name="Calhoun S."/>
            <person name="Haridas S."/>
            <person name="Kuo A."/>
            <person name="Mondo S."/>
            <person name="Pangilinan J."/>
            <person name="Riley R."/>
            <person name="LaButti K."/>
            <person name="Andreopoulos B."/>
            <person name="Lipzen A."/>
            <person name="Chen C."/>
            <person name="Yan M."/>
            <person name="Daum C."/>
            <person name="Ng V."/>
            <person name="Clum A."/>
            <person name="Steindorff A."/>
            <person name="Ohm R.A."/>
            <person name="Martin F."/>
            <person name="Silar P."/>
            <person name="Natvig D.O."/>
            <person name="Lalanne C."/>
            <person name="Gautier V."/>
            <person name="Ament-Velasquez S.L."/>
            <person name="Kruys A."/>
            <person name="Hutchinson M.I."/>
            <person name="Powell A.J."/>
            <person name="Barry K."/>
            <person name="Miller A.N."/>
            <person name="Grigoriev I.V."/>
            <person name="Debuchy R."/>
            <person name="Gladieux P."/>
            <person name="Hiltunen Thoren M."/>
            <person name="Johannesson H."/>
        </authorList>
    </citation>
    <scope>NUCLEOTIDE SEQUENCE</scope>
    <source>
        <strain evidence="10">CBS 118394</strain>
    </source>
</reference>
<feature type="compositionally biased region" description="Low complexity" evidence="8">
    <location>
        <begin position="635"/>
        <end position="645"/>
    </location>
</feature>
<organism evidence="10 11">
    <name type="scientific">Apodospora peruviana</name>
    <dbReference type="NCBI Taxonomy" id="516989"/>
    <lineage>
        <taxon>Eukaryota</taxon>
        <taxon>Fungi</taxon>
        <taxon>Dikarya</taxon>
        <taxon>Ascomycota</taxon>
        <taxon>Pezizomycotina</taxon>
        <taxon>Sordariomycetes</taxon>
        <taxon>Sordariomycetidae</taxon>
        <taxon>Sordariales</taxon>
        <taxon>Lasiosphaeriaceae</taxon>
        <taxon>Apodospora</taxon>
    </lineage>
</organism>
<dbReference type="Gene3D" id="4.10.60.10">
    <property type="entry name" value="Zinc finger, CCHC-type"/>
    <property type="match status" value="1"/>
</dbReference>
<reference evidence="10" key="2">
    <citation type="submission" date="2023-06" db="EMBL/GenBank/DDBJ databases">
        <authorList>
            <consortium name="Lawrence Berkeley National Laboratory"/>
            <person name="Haridas S."/>
            <person name="Hensen N."/>
            <person name="Bonometti L."/>
            <person name="Westerberg I."/>
            <person name="Brannstrom I.O."/>
            <person name="Guillou S."/>
            <person name="Cros-Aarteil S."/>
            <person name="Calhoun S."/>
            <person name="Kuo A."/>
            <person name="Mondo S."/>
            <person name="Pangilinan J."/>
            <person name="Riley R."/>
            <person name="Labutti K."/>
            <person name="Andreopoulos B."/>
            <person name="Lipzen A."/>
            <person name="Chen C."/>
            <person name="Yanf M."/>
            <person name="Daum C."/>
            <person name="Ng V."/>
            <person name="Clum A."/>
            <person name="Steindorff A."/>
            <person name="Ohm R."/>
            <person name="Martin F."/>
            <person name="Silar P."/>
            <person name="Natvig D."/>
            <person name="Lalanne C."/>
            <person name="Gautier V."/>
            <person name="Ament-Velasquez S.L."/>
            <person name="Kruys A."/>
            <person name="Hutchinson M.I."/>
            <person name="Powell A.J."/>
            <person name="Barry K."/>
            <person name="Miller A.N."/>
            <person name="Grigoriev I.V."/>
            <person name="Debuchy R."/>
            <person name="Gladieux P."/>
            <person name="Thoren M.H."/>
            <person name="Johannesson H."/>
        </authorList>
    </citation>
    <scope>NUCLEOTIDE SEQUENCE</scope>
    <source>
        <strain evidence="10">CBS 118394</strain>
    </source>
</reference>
<evidence type="ECO:0000256" key="1">
    <source>
        <dbReference type="ARBA" id="ARBA00004123"/>
    </source>
</evidence>
<dbReference type="AlphaFoldDB" id="A0AAE0MBQ1"/>
<gene>
    <name evidence="10" type="ORF">B0H66DRAFT_113289</name>
</gene>
<evidence type="ECO:0000256" key="8">
    <source>
        <dbReference type="SAM" id="MobiDB-lite"/>
    </source>
</evidence>
<proteinExistence type="predicted"/>
<comment type="subcellular location">
    <subcellularLocation>
        <location evidence="1">Nucleus</location>
    </subcellularLocation>
</comment>
<comment type="caution">
    <text evidence="10">The sequence shown here is derived from an EMBL/GenBank/DDBJ whole genome shotgun (WGS) entry which is preliminary data.</text>
</comment>
<evidence type="ECO:0000259" key="9">
    <source>
        <dbReference type="PROSITE" id="PS50158"/>
    </source>
</evidence>
<feature type="compositionally biased region" description="Low complexity" evidence="8">
    <location>
        <begin position="613"/>
        <end position="625"/>
    </location>
</feature>
<name>A0AAE0MBQ1_9PEZI</name>
<feature type="region of interest" description="Disordered" evidence="8">
    <location>
        <begin position="1"/>
        <end position="112"/>
    </location>
</feature>